<evidence type="ECO:0000313" key="7">
    <source>
        <dbReference type="EMBL" id="NKY01479.1"/>
    </source>
</evidence>
<dbReference type="GO" id="GO:0005886">
    <property type="term" value="C:plasma membrane"/>
    <property type="evidence" value="ECO:0007669"/>
    <property type="project" value="UniProtKB-SubCell"/>
</dbReference>
<dbReference type="Pfam" id="PF07690">
    <property type="entry name" value="MFS_1"/>
    <property type="match status" value="1"/>
</dbReference>
<evidence type="ECO:0000256" key="3">
    <source>
        <dbReference type="ARBA" id="ARBA00022989"/>
    </source>
</evidence>
<dbReference type="InterPro" id="IPR050327">
    <property type="entry name" value="Proton-linked_MCT"/>
</dbReference>
<keyword evidence="2 5" id="KW-0812">Transmembrane</keyword>
<feature type="transmembrane region" description="Helical" evidence="5">
    <location>
        <begin position="43"/>
        <end position="62"/>
    </location>
</feature>
<proteinExistence type="predicted"/>
<dbReference type="PROSITE" id="PS50850">
    <property type="entry name" value="MFS"/>
    <property type="match status" value="1"/>
</dbReference>
<dbReference type="InterPro" id="IPR011701">
    <property type="entry name" value="MFS"/>
</dbReference>
<dbReference type="InterPro" id="IPR036259">
    <property type="entry name" value="MFS_trans_sf"/>
</dbReference>
<dbReference type="InterPro" id="IPR020846">
    <property type="entry name" value="MFS_dom"/>
</dbReference>
<dbReference type="SUPFAM" id="SSF103473">
    <property type="entry name" value="MFS general substrate transporter"/>
    <property type="match status" value="1"/>
</dbReference>
<evidence type="ECO:0000313" key="8">
    <source>
        <dbReference type="Proteomes" id="UP000563898"/>
    </source>
</evidence>
<feature type="domain" description="Major facilitator superfamily (MFS) profile" evidence="6">
    <location>
        <begin position="1"/>
        <end position="109"/>
    </location>
</feature>
<comment type="subcellular location">
    <subcellularLocation>
        <location evidence="1">Cell membrane</location>
        <topology evidence="1">Multi-pass membrane protein</topology>
    </subcellularLocation>
</comment>
<keyword evidence="3 5" id="KW-1133">Transmembrane helix</keyword>
<dbReference type="PANTHER" id="PTHR11360">
    <property type="entry name" value="MONOCARBOXYLATE TRANSPORTER"/>
    <property type="match status" value="1"/>
</dbReference>
<dbReference type="Gene3D" id="1.20.1250.20">
    <property type="entry name" value="MFS general substrate transporter like domains"/>
    <property type="match status" value="1"/>
</dbReference>
<comment type="caution">
    <text evidence="7">The sequence shown here is derived from an EMBL/GenBank/DDBJ whole genome shotgun (WGS) entry which is preliminary data.</text>
</comment>
<evidence type="ECO:0000259" key="6">
    <source>
        <dbReference type="PROSITE" id="PS50850"/>
    </source>
</evidence>
<protein>
    <submittedName>
        <fullName evidence="7">MFS transporter</fullName>
    </submittedName>
</protein>
<dbReference type="Proteomes" id="UP000563898">
    <property type="component" value="Unassembled WGS sequence"/>
</dbReference>
<evidence type="ECO:0000256" key="4">
    <source>
        <dbReference type="ARBA" id="ARBA00023136"/>
    </source>
</evidence>
<feature type="transmembrane region" description="Helical" evidence="5">
    <location>
        <begin position="12"/>
        <end position="31"/>
    </location>
</feature>
<keyword evidence="4 5" id="KW-0472">Membrane</keyword>
<reference evidence="7 8" key="1">
    <citation type="submission" date="2020-04" db="EMBL/GenBank/DDBJ databases">
        <title>MicrobeNet Type strains.</title>
        <authorList>
            <person name="Nicholson A.C."/>
        </authorList>
    </citation>
    <scope>NUCLEOTIDE SEQUENCE [LARGE SCALE GENOMIC DNA]</scope>
    <source>
        <strain evidence="7 8">ATCC BAA-14</strain>
    </source>
</reference>
<dbReference type="GO" id="GO:0022857">
    <property type="term" value="F:transmembrane transporter activity"/>
    <property type="evidence" value="ECO:0007669"/>
    <property type="project" value="InterPro"/>
</dbReference>
<evidence type="ECO:0000256" key="5">
    <source>
        <dbReference type="SAM" id="Phobius"/>
    </source>
</evidence>
<organism evidence="7 8">
    <name type="scientific">Gordonia polyisoprenivorans</name>
    <dbReference type="NCBI Taxonomy" id="84595"/>
    <lineage>
        <taxon>Bacteria</taxon>
        <taxon>Bacillati</taxon>
        <taxon>Actinomycetota</taxon>
        <taxon>Actinomycetes</taxon>
        <taxon>Mycobacteriales</taxon>
        <taxon>Gordoniaceae</taxon>
        <taxon>Gordonia</taxon>
    </lineage>
</organism>
<name>A0A846WJW5_9ACTN</name>
<gene>
    <name evidence="7" type="ORF">HGA05_07835</name>
</gene>
<sequence length="109" mass="11724">MSAWFSDRRGLALGALMAGLGACGVLIPYLANYLLDMIGWRGTFLVIGALCAVIPTAVYAPVTKMPVEHERERAAAGRTAGESLRRIATSSRQFWMLSAAIFLVSTATF</sequence>
<dbReference type="AlphaFoldDB" id="A0A846WJW5"/>
<accession>A0A846WJW5</accession>
<dbReference type="EMBL" id="JAAXPC010000003">
    <property type="protein sequence ID" value="NKY01479.1"/>
    <property type="molecule type" value="Genomic_DNA"/>
</dbReference>
<evidence type="ECO:0000256" key="2">
    <source>
        <dbReference type="ARBA" id="ARBA00022692"/>
    </source>
</evidence>
<evidence type="ECO:0000256" key="1">
    <source>
        <dbReference type="ARBA" id="ARBA00004651"/>
    </source>
</evidence>